<dbReference type="EMBL" id="CM000159">
    <property type="protein sequence ID" value="KRK01992.1"/>
    <property type="molecule type" value="Genomic_DNA"/>
</dbReference>
<dbReference type="AlphaFoldDB" id="A0A0R1DY37"/>
<organism evidence="2 3">
    <name type="scientific">Drosophila yakuba</name>
    <name type="common">Fruit fly</name>
    <dbReference type="NCBI Taxonomy" id="7245"/>
    <lineage>
        <taxon>Eukaryota</taxon>
        <taxon>Metazoa</taxon>
        <taxon>Ecdysozoa</taxon>
        <taxon>Arthropoda</taxon>
        <taxon>Hexapoda</taxon>
        <taxon>Insecta</taxon>
        <taxon>Pterygota</taxon>
        <taxon>Neoptera</taxon>
        <taxon>Endopterygota</taxon>
        <taxon>Diptera</taxon>
        <taxon>Brachycera</taxon>
        <taxon>Muscomorpha</taxon>
        <taxon>Ephydroidea</taxon>
        <taxon>Drosophilidae</taxon>
        <taxon>Drosophila</taxon>
        <taxon>Sophophora</taxon>
    </lineage>
</organism>
<accession>A0A0R1DY37</accession>
<protein>
    <submittedName>
        <fullName evidence="2">Uncharacterized protein</fullName>
    </submittedName>
</protein>
<name>A0A0R1DY37_DROYA</name>
<evidence type="ECO:0000313" key="3">
    <source>
        <dbReference type="Proteomes" id="UP000002282"/>
    </source>
</evidence>
<dbReference type="OrthoDB" id="7858817at2759"/>
<evidence type="ECO:0000256" key="1">
    <source>
        <dbReference type="SAM" id="SignalP"/>
    </source>
</evidence>
<reference evidence="2 3" key="2">
    <citation type="journal article" date="2007" name="PLoS Biol.">
        <title>Principles of genome evolution in the Drosophila melanogaster species group.</title>
        <authorList>
            <person name="Ranz J.M."/>
            <person name="Maurin D."/>
            <person name="Chan Y.S."/>
            <person name="von Grotthuss M."/>
            <person name="Hillier L.W."/>
            <person name="Roote J."/>
            <person name="Ashburner M."/>
            <person name="Bergman C.M."/>
        </authorList>
    </citation>
    <scope>NUCLEOTIDE SEQUENCE [LARGE SCALE GENOMIC DNA]</scope>
    <source>
        <strain evidence="3">Tai18E2 / Tucson 14021-0261.01</strain>
    </source>
</reference>
<feature type="chain" id="PRO_5006403007" evidence="1">
    <location>
        <begin position="24"/>
        <end position="252"/>
    </location>
</feature>
<gene>
    <name evidence="2" type="primary">Dyak\GE29210</name>
    <name evidence="2" type="synonym">GE29210</name>
    <name evidence="2" type="ORF">Dyak_GE29210</name>
</gene>
<proteinExistence type="predicted"/>
<dbReference type="Proteomes" id="UP000002282">
    <property type="component" value="Chromosome 3L"/>
</dbReference>
<reference evidence="2 3" key="1">
    <citation type="journal article" date="2007" name="Nature">
        <title>Evolution of genes and genomes on the Drosophila phylogeny.</title>
        <authorList>
            <consortium name="Drosophila 12 Genomes Consortium"/>
            <person name="Clark A.G."/>
            <person name="Eisen M.B."/>
            <person name="Smith D.R."/>
            <person name="Bergman C.M."/>
            <person name="Oliver B."/>
            <person name="Markow T.A."/>
            <person name="Kaufman T.C."/>
            <person name="Kellis M."/>
            <person name="Gelbart W."/>
            <person name="Iyer V.N."/>
            <person name="Pollard D.A."/>
            <person name="Sackton T.B."/>
            <person name="Larracuente A.M."/>
            <person name="Singh N.D."/>
            <person name="Abad J.P."/>
            <person name="Abt D.N."/>
            <person name="Adryan B."/>
            <person name="Aguade M."/>
            <person name="Akashi H."/>
            <person name="Anderson W.W."/>
            <person name="Aquadro C.F."/>
            <person name="Ardell D.H."/>
            <person name="Arguello R."/>
            <person name="Artieri C.G."/>
            <person name="Barbash D.A."/>
            <person name="Barker D."/>
            <person name="Barsanti P."/>
            <person name="Batterham P."/>
            <person name="Batzoglou S."/>
            <person name="Begun D."/>
            <person name="Bhutkar A."/>
            <person name="Blanco E."/>
            <person name="Bosak S.A."/>
            <person name="Bradley R.K."/>
            <person name="Brand A.D."/>
            <person name="Brent M.R."/>
            <person name="Brooks A.N."/>
            <person name="Brown R.H."/>
            <person name="Butlin R.K."/>
            <person name="Caggese C."/>
            <person name="Calvi B.R."/>
            <person name="Bernardo de Carvalho A."/>
            <person name="Caspi A."/>
            <person name="Castrezana S."/>
            <person name="Celniker S.E."/>
            <person name="Chang J.L."/>
            <person name="Chapple C."/>
            <person name="Chatterji S."/>
            <person name="Chinwalla A."/>
            <person name="Civetta A."/>
            <person name="Clifton S.W."/>
            <person name="Comeron J.M."/>
            <person name="Costello J.C."/>
            <person name="Coyne J.A."/>
            <person name="Daub J."/>
            <person name="David R.G."/>
            <person name="Delcher A.L."/>
            <person name="Delehaunty K."/>
            <person name="Do C.B."/>
            <person name="Ebling H."/>
            <person name="Edwards K."/>
            <person name="Eickbush T."/>
            <person name="Evans J.D."/>
            <person name="Filipski A."/>
            <person name="Findeiss S."/>
            <person name="Freyhult E."/>
            <person name="Fulton L."/>
            <person name="Fulton R."/>
            <person name="Garcia A.C."/>
            <person name="Gardiner A."/>
            <person name="Garfield D.A."/>
            <person name="Garvin B.E."/>
            <person name="Gibson G."/>
            <person name="Gilbert D."/>
            <person name="Gnerre S."/>
            <person name="Godfrey J."/>
            <person name="Good R."/>
            <person name="Gotea V."/>
            <person name="Gravely B."/>
            <person name="Greenberg A.J."/>
            <person name="Griffiths-Jones S."/>
            <person name="Gross S."/>
            <person name="Guigo R."/>
            <person name="Gustafson E.A."/>
            <person name="Haerty W."/>
            <person name="Hahn M.W."/>
            <person name="Halligan D.L."/>
            <person name="Halpern A.L."/>
            <person name="Halter G.M."/>
            <person name="Han M.V."/>
            <person name="Heger A."/>
            <person name="Hillier L."/>
            <person name="Hinrichs A.S."/>
            <person name="Holmes I."/>
            <person name="Hoskins R.A."/>
            <person name="Hubisz M.J."/>
            <person name="Hultmark D."/>
            <person name="Huntley M.A."/>
            <person name="Jaffe D.B."/>
            <person name="Jagadeeshan S."/>
            <person name="Jeck W.R."/>
            <person name="Johnson J."/>
            <person name="Jones C.D."/>
            <person name="Jordan W.C."/>
            <person name="Karpen G.H."/>
            <person name="Kataoka E."/>
            <person name="Keightley P.D."/>
            <person name="Kheradpour P."/>
            <person name="Kirkness E.F."/>
            <person name="Koerich L.B."/>
            <person name="Kristiansen K."/>
            <person name="Kudrna D."/>
            <person name="Kulathinal R.J."/>
            <person name="Kumar S."/>
            <person name="Kwok R."/>
            <person name="Lander E."/>
            <person name="Langley C.H."/>
            <person name="Lapoint R."/>
            <person name="Lazzaro B.P."/>
            <person name="Lee S.J."/>
            <person name="Levesque L."/>
            <person name="Li R."/>
            <person name="Lin C.F."/>
            <person name="Lin M.F."/>
            <person name="Lindblad-Toh K."/>
            <person name="Llopart A."/>
            <person name="Long M."/>
            <person name="Low L."/>
            <person name="Lozovsky E."/>
            <person name="Lu J."/>
            <person name="Luo M."/>
            <person name="Machado C.A."/>
            <person name="Makalowski W."/>
            <person name="Marzo M."/>
            <person name="Matsuda M."/>
            <person name="Matzkin L."/>
            <person name="McAllister B."/>
            <person name="McBride C.S."/>
            <person name="McKernan B."/>
            <person name="McKernan K."/>
            <person name="Mendez-Lago M."/>
            <person name="Minx P."/>
            <person name="Mollenhauer M.U."/>
            <person name="Montooth K."/>
            <person name="Mount S.M."/>
            <person name="Mu X."/>
            <person name="Myers E."/>
            <person name="Negre B."/>
            <person name="Newfeld S."/>
            <person name="Nielsen R."/>
            <person name="Noor M.A."/>
            <person name="O'Grady P."/>
            <person name="Pachter L."/>
            <person name="Papaceit M."/>
            <person name="Parisi M.J."/>
            <person name="Parisi M."/>
            <person name="Parts L."/>
            <person name="Pedersen J.S."/>
            <person name="Pesole G."/>
            <person name="Phillippy A.M."/>
            <person name="Ponting C.P."/>
            <person name="Pop M."/>
            <person name="Porcelli D."/>
            <person name="Powell J.R."/>
            <person name="Prohaska S."/>
            <person name="Pruitt K."/>
            <person name="Puig M."/>
            <person name="Quesneville H."/>
            <person name="Ram K.R."/>
            <person name="Rand D."/>
            <person name="Rasmussen M.D."/>
            <person name="Reed L.K."/>
            <person name="Reenan R."/>
            <person name="Reily A."/>
            <person name="Remington K.A."/>
            <person name="Rieger T.T."/>
            <person name="Ritchie M.G."/>
            <person name="Robin C."/>
            <person name="Rogers Y.H."/>
            <person name="Rohde C."/>
            <person name="Rozas J."/>
            <person name="Rubenfield M.J."/>
            <person name="Ruiz A."/>
            <person name="Russo S."/>
            <person name="Salzberg S.L."/>
            <person name="Sanchez-Gracia A."/>
            <person name="Saranga D.J."/>
            <person name="Sato H."/>
            <person name="Schaeffer S.W."/>
            <person name="Schatz M.C."/>
            <person name="Schlenke T."/>
            <person name="Schwartz R."/>
            <person name="Segarra C."/>
            <person name="Singh R.S."/>
            <person name="Sirot L."/>
            <person name="Sirota M."/>
            <person name="Sisneros N.B."/>
            <person name="Smith C.D."/>
            <person name="Smith T.F."/>
            <person name="Spieth J."/>
            <person name="Stage D.E."/>
            <person name="Stark A."/>
            <person name="Stephan W."/>
            <person name="Strausberg R.L."/>
            <person name="Strempel S."/>
            <person name="Sturgill D."/>
            <person name="Sutton G."/>
            <person name="Sutton G.G."/>
            <person name="Tao W."/>
            <person name="Teichmann S."/>
            <person name="Tobari Y.N."/>
            <person name="Tomimura Y."/>
            <person name="Tsolas J.M."/>
            <person name="Valente V.L."/>
            <person name="Venter E."/>
            <person name="Venter J.C."/>
            <person name="Vicario S."/>
            <person name="Vieira F.G."/>
            <person name="Vilella A.J."/>
            <person name="Villasante A."/>
            <person name="Walenz B."/>
            <person name="Wang J."/>
            <person name="Wasserman M."/>
            <person name="Watts T."/>
            <person name="Wilson D."/>
            <person name="Wilson R.K."/>
            <person name="Wing R.A."/>
            <person name="Wolfner M.F."/>
            <person name="Wong A."/>
            <person name="Wong G.K."/>
            <person name="Wu C.I."/>
            <person name="Wu G."/>
            <person name="Yamamoto D."/>
            <person name="Yang H.P."/>
            <person name="Yang S.P."/>
            <person name="Yorke J.A."/>
            <person name="Yoshida K."/>
            <person name="Zdobnov E."/>
            <person name="Zhang P."/>
            <person name="Zhang Y."/>
            <person name="Zimin A.V."/>
            <person name="Baldwin J."/>
            <person name="Abdouelleil A."/>
            <person name="Abdulkadir J."/>
            <person name="Abebe A."/>
            <person name="Abera B."/>
            <person name="Abreu J."/>
            <person name="Acer S.C."/>
            <person name="Aftuck L."/>
            <person name="Alexander A."/>
            <person name="An P."/>
            <person name="Anderson E."/>
            <person name="Anderson S."/>
            <person name="Arachi H."/>
            <person name="Azer M."/>
            <person name="Bachantsang P."/>
            <person name="Barry A."/>
            <person name="Bayul T."/>
            <person name="Berlin A."/>
            <person name="Bessette D."/>
            <person name="Bloom T."/>
            <person name="Blye J."/>
            <person name="Boguslavskiy L."/>
            <person name="Bonnet C."/>
            <person name="Boukhgalter B."/>
            <person name="Bourzgui I."/>
            <person name="Brown A."/>
            <person name="Cahill P."/>
            <person name="Channer S."/>
            <person name="Cheshatsang Y."/>
            <person name="Chuda L."/>
            <person name="Citroen M."/>
            <person name="Collymore A."/>
            <person name="Cooke P."/>
            <person name="Costello M."/>
            <person name="D'Aco K."/>
            <person name="Daza R."/>
            <person name="De Haan G."/>
            <person name="DeGray S."/>
            <person name="DeMaso C."/>
            <person name="Dhargay N."/>
            <person name="Dooley K."/>
            <person name="Dooley E."/>
            <person name="Doricent M."/>
            <person name="Dorje P."/>
            <person name="Dorjee K."/>
            <person name="Dupes A."/>
            <person name="Elong R."/>
            <person name="Falk J."/>
            <person name="Farina A."/>
            <person name="Faro S."/>
            <person name="Ferguson D."/>
            <person name="Fisher S."/>
            <person name="Foley C.D."/>
            <person name="Franke A."/>
            <person name="Friedrich D."/>
            <person name="Gadbois L."/>
            <person name="Gearin G."/>
            <person name="Gearin C.R."/>
            <person name="Giannoukos G."/>
            <person name="Goode T."/>
            <person name="Graham J."/>
            <person name="Grandbois E."/>
            <person name="Grewal S."/>
            <person name="Gyaltsen K."/>
            <person name="Hafez N."/>
            <person name="Hagos B."/>
            <person name="Hall J."/>
            <person name="Henson C."/>
            <person name="Hollinger A."/>
            <person name="Honan T."/>
            <person name="Huard M.D."/>
            <person name="Hughes L."/>
            <person name="Hurhula B."/>
            <person name="Husby M.E."/>
            <person name="Kamat A."/>
            <person name="Kanga B."/>
            <person name="Kashin S."/>
            <person name="Khazanovich D."/>
            <person name="Kisner P."/>
            <person name="Lance K."/>
            <person name="Lara M."/>
            <person name="Lee W."/>
            <person name="Lennon N."/>
            <person name="Letendre F."/>
            <person name="LeVine R."/>
            <person name="Lipovsky A."/>
            <person name="Liu X."/>
            <person name="Liu J."/>
            <person name="Liu S."/>
            <person name="Lokyitsang T."/>
            <person name="Lokyitsang Y."/>
            <person name="Lubonja R."/>
            <person name="Lui A."/>
            <person name="MacDonald P."/>
            <person name="Magnisalis V."/>
            <person name="Maru K."/>
            <person name="Matthews C."/>
            <person name="McCusker W."/>
            <person name="McDonough S."/>
            <person name="Mehta T."/>
            <person name="Meldrim J."/>
            <person name="Meneus L."/>
            <person name="Mihai O."/>
            <person name="Mihalev A."/>
            <person name="Mihova T."/>
            <person name="Mittelman R."/>
            <person name="Mlenga V."/>
            <person name="Montmayeur A."/>
            <person name="Mulrain L."/>
            <person name="Navidi A."/>
            <person name="Naylor J."/>
            <person name="Negash T."/>
            <person name="Nguyen T."/>
            <person name="Nguyen N."/>
            <person name="Nicol R."/>
            <person name="Norbu C."/>
            <person name="Norbu N."/>
            <person name="Novod N."/>
            <person name="O'Neill B."/>
            <person name="Osman S."/>
            <person name="Markiewicz E."/>
            <person name="Oyono O.L."/>
            <person name="Patti C."/>
            <person name="Phunkhang P."/>
            <person name="Pierre F."/>
            <person name="Priest M."/>
            <person name="Raghuraman S."/>
            <person name="Rege F."/>
            <person name="Reyes R."/>
            <person name="Rise C."/>
            <person name="Rogov P."/>
            <person name="Ross K."/>
            <person name="Ryan E."/>
            <person name="Settipalli S."/>
            <person name="Shea T."/>
            <person name="Sherpa N."/>
            <person name="Shi L."/>
            <person name="Shih D."/>
            <person name="Sparrow T."/>
            <person name="Spaulding J."/>
            <person name="Stalker J."/>
            <person name="Stange-Thomann N."/>
            <person name="Stavropoulos S."/>
            <person name="Stone C."/>
            <person name="Strader C."/>
            <person name="Tesfaye S."/>
            <person name="Thomson T."/>
            <person name="Thoulutsang Y."/>
            <person name="Thoulutsang D."/>
            <person name="Topham K."/>
            <person name="Topping I."/>
            <person name="Tsamla T."/>
            <person name="Vassiliev H."/>
            <person name="Vo A."/>
            <person name="Wangchuk T."/>
            <person name="Wangdi T."/>
            <person name="Weiand M."/>
            <person name="Wilkinson J."/>
            <person name="Wilson A."/>
            <person name="Yadav S."/>
            <person name="Young G."/>
            <person name="Yu Q."/>
            <person name="Zembek L."/>
            <person name="Zhong D."/>
            <person name="Zimmer A."/>
            <person name="Zwirko Z."/>
            <person name="Jaffe D.B."/>
            <person name="Alvarez P."/>
            <person name="Brockman W."/>
            <person name="Butler J."/>
            <person name="Chin C."/>
            <person name="Gnerre S."/>
            <person name="Grabherr M."/>
            <person name="Kleber M."/>
            <person name="Mauceli E."/>
            <person name="MacCallum I."/>
        </authorList>
    </citation>
    <scope>NUCLEOTIDE SEQUENCE [LARGE SCALE GENOMIC DNA]</scope>
    <source>
        <strain evidence="3">Tai18E2 / Tucson 14021-0261.01</strain>
    </source>
</reference>
<feature type="signal peptide" evidence="1">
    <location>
        <begin position="1"/>
        <end position="23"/>
    </location>
</feature>
<sequence length="252" mass="28652">MKAVTSTALCSILVILLINFTSAKEKTAEVDLTSPPRQCRLECDSGFHIVVKKGTLYHNGKKLDENARYPPKMACDLERSCDFELTQQTYSYMNSKPDTGAQLTIKYDCKKDNFQGNPRRITDFKKTSGCPQDSFVQKHVAYFNDRSIAPDRDTPTAQREREMIAMGVSAQARRFRLSRSHLPTDSTTYTLYLILDNGKKDFLLKNSKCQLNDKAKTYKYTCNRGANKWTCTFKGKNSDLAIHDKDTGHLES</sequence>
<dbReference type="KEGG" id="dya:Dyak_GE29210"/>
<keyword evidence="3" id="KW-1185">Reference proteome</keyword>
<evidence type="ECO:0000313" key="2">
    <source>
        <dbReference type="EMBL" id="KRK01992.1"/>
    </source>
</evidence>
<keyword evidence="1" id="KW-0732">Signal</keyword>